<evidence type="ECO:0000256" key="2">
    <source>
        <dbReference type="RuleBase" id="RU362039"/>
    </source>
</evidence>
<dbReference type="Proteomes" id="UP001179361">
    <property type="component" value="Unassembled WGS sequence"/>
</dbReference>
<dbReference type="EMBL" id="JAJNOC010000014">
    <property type="protein sequence ID" value="MCD2519546.1"/>
    <property type="molecule type" value="Genomic_DNA"/>
</dbReference>
<keyword evidence="2" id="KW-0479">Metal-binding</keyword>
<gene>
    <name evidence="4" type="ORF">LQ564_24890</name>
</gene>
<dbReference type="InterPro" id="IPR000979">
    <property type="entry name" value="Phosphodiesterase_MJ0936/Vps29"/>
</dbReference>
<dbReference type="RefSeq" id="WP_231060815.1">
    <property type="nucleotide sequence ID" value="NZ_JAJNOC010000014.1"/>
</dbReference>
<keyword evidence="5" id="KW-1185">Reference proteome</keyword>
<proteinExistence type="inferred from homology"/>
<protein>
    <recommendedName>
        <fullName evidence="2">Phosphoesterase</fullName>
        <ecNumber evidence="2">3.1.4.-</ecNumber>
    </recommendedName>
</protein>
<organism evidence="4 5">
    <name type="scientific">Massilia phyllostachyos</name>
    <dbReference type="NCBI Taxonomy" id="2898585"/>
    <lineage>
        <taxon>Bacteria</taxon>
        <taxon>Pseudomonadati</taxon>
        <taxon>Pseudomonadota</taxon>
        <taxon>Betaproteobacteria</taxon>
        <taxon>Burkholderiales</taxon>
        <taxon>Oxalobacteraceae</taxon>
        <taxon>Telluria group</taxon>
        <taxon>Massilia</taxon>
    </lineage>
</organism>
<accession>A0ABS8QCR7</accession>
<evidence type="ECO:0000259" key="3">
    <source>
        <dbReference type="Pfam" id="PF12850"/>
    </source>
</evidence>
<reference evidence="4" key="1">
    <citation type="submission" date="2021-11" db="EMBL/GenBank/DDBJ databases">
        <title>The complete genome of Massilia sp sp. G4R7.</title>
        <authorList>
            <person name="Liu L."/>
            <person name="Yue J."/>
            <person name="Yuan J."/>
            <person name="Yang F."/>
            <person name="Li L."/>
        </authorList>
    </citation>
    <scope>NUCLEOTIDE SEQUENCE</scope>
    <source>
        <strain evidence="4">G4R7</strain>
    </source>
</reference>
<feature type="domain" description="Calcineurin-like phosphoesterase" evidence="3">
    <location>
        <begin position="1"/>
        <end position="133"/>
    </location>
</feature>
<dbReference type="Gene3D" id="3.60.21.10">
    <property type="match status" value="1"/>
</dbReference>
<dbReference type="Pfam" id="PF12850">
    <property type="entry name" value="Metallophos_2"/>
    <property type="match status" value="1"/>
</dbReference>
<sequence length="153" mass="16248">MRVGLISDTHGLLRPQALDFLRGSDHIIHAGDITGPEILGPLEALAPLTVVRGNNDRGAWAEGLPHAVTVEVDGVAIHVIHDLKELLIEPRAAGVRVVVSGHSHKPSCSERDGVLYVNPGSAGRRRFTLPVSVGELLIEGGQVTVSLVTLEDK</sequence>
<evidence type="ECO:0000256" key="1">
    <source>
        <dbReference type="ARBA" id="ARBA00008950"/>
    </source>
</evidence>
<comment type="similarity">
    <text evidence="1 2">Belongs to the metallophosphoesterase superfamily. YfcE family.</text>
</comment>
<comment type="cofactor">
    <cofactor evidence="2">
        <name>a divalent metal cation</name>
        <dbReference type="ChEBI" id="CHEBI:60240"/>
    </cofactor>
</comment>
<name>A0ABS8QCR7_9BURK</name>
<comment type="caution">
    <text evidence="4">The sequence shown here is derived from an EMBL/GenBank/DDBJ whole genome shotgun (WGS) entry which is preliminary data.</text>
</comment>
<dbReference type="EC" id="3.1.4.-" evidence="2"/>
<evidence type="ECO:0000313" key="5">
    <source>
        <dbReference type="Proteomes" id="UP001179361"/>
    </source>
</evidence>
<evidence type="ECO:0000313" key="4">
    <source>
        <dbReference type="EMBL" id="MCD2519546.1"/>
    </source>
</evidence>
<dbReference type="SUPFAM" id="SSF56300">
    <property type="entry name" value="Metallo-dependent phosphatases"/>
    <property type="match status" value="1"/>
</dbReference>
<dbReference type="NCBIfam" id="TIGR00040">
    <property type="entry name" value="yfcE"/>
    <property type="match status" value="1"/>
</dbReference>
<dbReference type="InterPro" id="IPR024654">
    <property type="entry name" value="Calcineurin-like_PHP_lpxH"/>
</dbReference>
<dbReference type="PANTHER" id="PTHR11124">
    <property type="entry name" value="VACUOLAR SORTING PROTEIN VPS29"/>
    <property type="match status" value="1"/>
</dbReference>
<dbReference type="InterPro" id="IPR029052">
    <property type="entry name" value="Metallo-depent_PP-like"/>
</dbReference>